<evidence type="ECO:0000256" key="2">
    <source>
        <dbReference type="ARBA" id="ARBA00022679"/>
    </source>
</evidence>
<dbReference type="GO" id="GO:0017136">
    <property type="term" value="F:histone deacetylase activity, NAD-dependent"/>
    <property type="evidence" value="ECO:0007669"/>
    <property type="project" value="TreeGrafter"/>
</dbReference>
<name>A0AAN6YIT9_9PEZI</name>
<evidence type="ECO:0000256" key="1">
    <source>
        <dbReference type="ARBA" id="ARBA00006924"/>
    </source>
</evidence>
<dbReference type="InterPro" id="IPR003000">
    <property type="entry name" value="Sirtuin"/>
</dbReference>
<feature type="binding site" evidence="4">
    <location>
        <position position="248"/>
    </location>
    <ligand>
        <name>Zn(2+)</name>
        <dbReference type="ChEBI" id="CHEBI:29105"/>
    </ligand>
</feature>
<dbReference type="AlphaFoldDB" id="A0AAN6YIT9"/>
<dbReference type="EMBL" id="MU858046">
    <property type="protein sequence ID" value="KAK4219899.1"/>
    <property type="molecule type" value="Genomic_DNA"/>
</dbReference>
<feature type="binding site" evidence="4">
    <location>
        <position position="196"/>
    </location>
    <ligand>
        <name>Zn(2+)</name>
        <dbReference type="ChEBI" id="CHEBI:29105"/>
    </ligand>
</feature>
<dbReference type="GO" id="GO:0036054">
    <property type="term" value="F:protein-malonyllysine demalonylase activity"/>
    <property type="evidence" value="ECO:0007669"/>
    <property type="project" value="InterPro"/>
</dbReference>
<dbReference type="PANTHER" id="PTHR11085">
    <property type="entry name" value="NAD-DEPENDENT PROTEIN DEACYLASE SIRTUIN-5, MITOCHONDRIAL-RELATED"/>
    <property type="match status" value="1"/>
</dbReference>
<dbReference type="InterPro" id="IPR027546">
    <property type="entry name" value="Sirtuin_class_III"/>
</dbReference>
<keyword evidence="4" id="KW-0479">Metal-binding</keyword>
<dbReference type="InterPro" id="IPR050134">
    <property type="entry name" value="NAD-dep_sirtuin_deacylases"/>
</dbReference>
<dbReference type="PANTHER" id="PTHR11085:SF10">
    <property type="entry name" value="NAD-DEPENDENT PROTEIN DEACYLASE SIRTUIN-5, MITOCHONDRIAL-RELATED"/>
    <property type="match status" value="1"/>
</dbReference>
<proteinExistence type="inferred from homology"/>
<gene>
    <name evidence="6" type="ORF">QBC37DRAFT_408765</name>
</gene>
<dbReference type="Proteomes" id="UP001301769">
    <property type="component" value="Unassembled WGS sequence"/>
</dbReference>
<dbReference type="InterPro" id="IPR026591">
    <property type="entry name" value="Sirtuin_cat_small_dom_sf"/>
</dbReference>
<dbReference type="SUPFAM" id="SSF52467">
    <property type="entry name" value="DHS-like NAD/FAD-binding domain"/>
    <property type="match status" value="1"/>
</dbReference>
<feature type="domain" description="Deacetylase sirtuin-type" evidence="5">
    <location>
        <begin position="59"/>
        <end position="351"/>
    </location>
</feature>
<dbReference type="PROSITE" id="PS50305">
    <property type="entry name" value="SIRTUIN"/>
    <property type="match status" value="1"/>
</dbReference>
<protein>
    <submittedName>
        <fullName evidence="6">NAD-dependent protein deacylase</fullName>
    </submittedName>
</protein>
<dbReference type="GO" id="GO:0005634">
    <property type="term" value="C:nucleus"/>
    <property type="evidence" value="ECO:0007669"/>
    <property type="project" value="TreeGrafter"/>
</dbReference>
<keyword evidence="4" id="KW-0862">Zinc</keyword>
<dbReference type="Gene3D" id="3.30.1600.10">
    <property type="entry name" value="SIR2/SIRT2 'Small Domain"/>
    <property type="match status" value="1"/>
</dbReference>
<reference evidence="6" key="1">
    <citation type="journal article" date="2023" name="Mol. Phylogenet. Evol.">
        <title>Genome-scale phylogeny and comparative genomics of the fungal order Sordariales.</title>
        <authorList>
            <person name="Hensen N."/>
            <person name="Bonometti L."/>
            <person name="Westerberg I."/>
            <person name="Brannstrom I.O."/>
            <person name="Guillou S."/>
            <person name="Cros-Aarteil S."/>
            <person name="Calhoun S."/>
            <person name="Haridas S."/>
            <person name="Kuo A."/>
            <person name="Mondo S."/>
            <person name="Pangilinan J."/>
            <person name="Riley R."/>
            <person name="LaButti K."/>
            <person name="Andreopoulos B."/>
            <person name="Lipzen A."/>
            <person name="Chen C."/>
            <person name="Yan M."/>
            <person name="Daum C."/>
            <person name="Ng V."/>
            <person name="Clum A."/>
            <person name="Steindorff A."/>
            <person name="Ohm R.A."/>
            <person name="Martin F."/>
            <person name="Silar P."/>
            <person name="Natvig D.O."/>
            <person name="Lalanne C."/>
            <person name="Gautier V."/>
            <person name="Ament-Velasquez S.L."/>
            <person name="Kruys A."/>
            <person name="Hutchinson M.I."/>
            <person name="Powell A.J."/>
            <person name="Barry K."/>
            <person name="Miller A.N."/>
            <person name="Grigoriev I.V."/>
            <person name="Debuchy R."/>
            <person name="Gladieux P."/>
            <person name="Hiltunen Thoren M."/>
            <person name="Johannesson H."/>
        </authorList>
    </citation>
    <scope>NUCLEOTIDE SEQUENCE</scope>
    <source>
        <strain evidence="6">PSN293</strain>
    </source>
</reference>
<keyword evidence="3" id="KW-0520">NAD</keyword>
<keyword evidence="2" id="KW-0808">Transferase</keyword>
<evidence type="ECO:0000313" key="7">
    <source>
        <dbReference type="Proteomes" id="UP001301769"/>
    </source>
</evidence>
<evidence type="ECO:0000256" key="4">
    <source>
        <dbReference type="PROSITE-ProRule" id="PRU00236"/>
    </source>
</evidence>
<dbReference type="InterPro" id="IPR029035">
    <property type="entry name" value="DHS-like_NAD/FAD-binding_dom"/>
</dbReference>
<comment type="caution">
    <text evidence="6">The sequence shown here is derived from an EMBL/GenBank/DDBJ whole genome shotgun (WGS) entry which is preliminary data.</text>
</comment>
<feature type="active site" description="Proton acceptor" evidence="4">
    <location>
        <position position="182"/>
    </location>
</feature>
<evidence type="ECO:0000313" key="6">
    <source>
        <dbReference type="EMBL" id="KAK4219899.1"/>
    </source>
</evidence>
<dbReference type="GO" id="GO:0070403">
    <property type="term" value="F:NAD+ binding"/>
    <property type="evidence" value="ECO:0007669"/>
    <property type="project" value="InterPro"/>
</dbReference>
<dbReference type="CDD" id="cd01412">
    <property type="entry name" value="SIRT5_Af1_CobB"/>
    <property type="match status" value="1"/>
</dbReference>
<evidence type="ECO:0000256" key="3">
    <source>
        <dbReference type="ARBA" id="ARBA00023027"/>
    </source>
</evidence>
<dbReference type="GO" id="GO:0046872">
    <property type="term" value="F:metal ion binding"/>
    <property type="evidence" value="ECO:0007669"/>
    <property type="project" value="UniProtKB-KW"/>
</dbReference>
<keyword evidence="7" id="KW-1185">Reference proteome</keyword>
<sequence>MKCRTLNTLPHRIFGQISCHFTSFVQPPAVHISSKAIRHNIQTRCLSTSWPWSSKSMVLPKGYNSIPAFHKKLLESKRILAVCGAGLSAASGLPTFRGAGGLWRNHNATDLATPDAFEDDPGFVWLFYAYRRHMALTVKPNPGHYALAALAEKNPDFLCLSQNVDNLHVRAKHPPSQLRLLHGSLFDIKCSNTPKCEYIERNNTADPFCPALSAASEDVEPGQTLPLLDPKHELAHIPASELPKCPECKTGIQRPGVVWFYEPLDKDMLDEIEAWINEDVVDMVLVVGTSSVVHPAAGYAERTRTKGKTSIVTVNMELDTQSKRKMREGDFFFIGDAAVLLPQLLEPVIGKLEV</sequence>
<dbReference type="InterPro" id="IPR026590">
    <property type="entry name" value="Ssirtuin_cat_dom"/>
</dbReference>
<evidence type="ECO:0000259" key="5">
    <source>
        <dbReference type="PROSITE" id="PS50305"/>
    </source>
</evidence>
<feature type="binding site" evidence="4">
    <location>
        <position position="190"/>
    </location>
    <ligand>
        <name>Zn(2+)</name>
        <dbReference type="ChEBI" id="CHEBI:29105"/>
    </ligand>
</feature>
<feature type="binding site" evidence="4">
    <location>
        <position position="245"/>
    </location>
    <ligand>
        <name>Zn(2+)</name>
        <dbReference type="ChEBI" id="CHEBI:29105"/>
    </ligand>
</feature>
<accession>A0AAN6YIT9</accession>
<dbReference type="Pfam" id="PF02146">
    <property type="entry name" value="SIR2"/>
    <property type="match status" value="1"/>
</dbReference>
<comment type="similarity">
    <text evidence="1">Belongs to the sirtuin family. Class I subfamily.</text>
</comment>
<reference evidence="6" key="2">
    <citation type="submission" date="2023-05" db="EMBL/GenBank/DDBJ databases">
        <authorList>
            <consortium name="Lawrence Berkeley National Laboratory"/>
            <person name="Steindorff A."/>
            <person name="Hensen N."/>
            <person name="Bonometti L."/>
            <person name="Westerberg I."/>
            <person name="Brannstrom I.O."/>
            <person name="Guillou S."/>
            <person name="Cros-Aarteil S."/>
            <person name="Calhoun S."/>
            <person name="Haridas S."/>
            <person name="Kuo A."/>
            <person name="Mondo S."/>
            <person name="Pangilinan J."/>
            <person name="Riley R."/>
            <person name="Labutti K."/>
            <person name="Andreopoulos B."/>
            <person name="Lipzen A."/>
            <person name="Chen C."/>
            <person name="Yanf M."/>
            <person name="Daum C."/>
            <person name="Ng V."/>
            <person name="Clum A."/>
            <person name="Ohm R."/>
            <person name="Martin F."/>
            <person name="Silar P."/>
            <person name="Natvig D."/>
            <person name="Lalanne C."/>
            <person name="Gautier V."/>
            <person name="Ament-Velasquez S.L."/>
            <person name="Kruys A."/>
            <person name="Hutchinson M.I."/>
            <person name="Powell A.J."/>
            <person name="Barry K."/>
            <person name="Miller A.N."/>
            <person name="Grigoriev I.V."/>
            <person name="Debuchy R."/>
            <person name="Gladieux P."/>
            <person name="Thoren M.H."/>
            <person name="Johannesson H."/>
        </authorList>
    </citation>
    <scope>NUCLEOTIDE SEQUENCE</scope>
    <source>
        <strain evidence="6">PSN293</strain>
    </source>
</reference>
<dbReference type="GO" id="GO:0036055">
    <property type="term" value="F:protein-succinyllysine desuccinylase activity"/>
    <property type="evidence" value="ECO:0007669"/>
    <property type="project" value="InterPro"/>
</dbReference>
<organism evidence="6 7">
    <name type="scientific">Rhypophila decipiens</name>
    <dbReference type="NCBI Taxonomy" id="261697"/>
    <lineage>
        <taxon>Eukaryota</taxon>
        <taxon>Fungi</taxon>
        <taxon>Dikarya</taxon>
        <taxon>Ascomycota</taxon>
        <taxon>Pezizomycotina</taxon>
        <taxon>Sordariomycetes</taxon>
        <taxon>Sordariomycetidae</taxon>
        <taxon>Sordariales</taxon>
        <taxon>Naviculisporaceae</taxon>
        <taxon>Rhypophila</taxon>
    </lineage>
</organism>
<dbReference type="Gene3D" id="3.40.50.1220">
    <property type="entry name" value="TPP-binding domain"/>
    <property type="match status" value="1"/>
</dbReference>